<feature type="transmembrane region" description="Helical" evidence="7">
    <location>
        <begin position="312"/>
        <end position="332"/>
    </location>
</feature>
<dbReference type="PANTHER" id="PTHR21421">
    <property type="entry name" value="GUSTATORY RECEPTOR"/>
    <property type="match status" value="1"/>
</dbReference>
<feature type="transmembrane region" description="Helical" evidence="7">
    <location>
        <begin position="392"/>
        <end position="414"/>
    </location>
</feature>
<feature type="transmembrane region" description="Helical" evidence="7">
    <location>
        <begin position="68"/>
        <end position="90"/>
    </location>
</feature>
<keyword evidence="6" id="KW-0675">Receptor</keyword>
<evidence type="ECO:0000256" key="1">
    <source>
        <dbReference type="ARBA" id="ARBA00004651"/>
    </source>
</evidence>
<dbReference type="GO" id="GO:0005886">
    <property type="term" value="C:plasma membrane"/>
    <property type="evidence" value="ECO:0007669"/>
    <property type="project" value="UniProtKB-SubCell"/>
</dbReference>
<comment type="subcellular location">
    <subcellularLocation>
        <location evidence="1">Cell membrane</location>
        <topology evidence="1">Multi-pass membrane protein</topology>
    </subcellularLocation>
</comment>
<dbReference type="GO" id="GO:0038023">
    <property type="term" value="F:signaling receptor activity"/>
    <property type="evidence" value="ECO:0007669"/>
    <property type="project" value="UniProtKB-ARBA"/>
</dbReference>
<evidence type="ECO:0000256" key="2">
    <source>
        <dbReference type="ARBA" id="ARBA00022475"/>
    </source>
</evidence>
<evidence type="ECO:0000256" key="7">
    <source>
        <dbReference type="SAM" id="Phobius"/>
    </source>
</evidence>
<evidence type="ECO:0000256" key="5">
    <source>
        <dbReference type="ARBA" id="ARBA00023136"/>
    </source>
</evidence>
<keyword evidence="5 7" id="KW-0472">Membrane</keyword>
<evidence type="ECO:0008006" key="10">
    <source>
        <dbReference type="Google" id="ProtNLM"/>
    </source>
</evidence>
<keyword evidence="3 7" id="KW-0812">Transmembrane</keyword>
<feature type="transmembrane region" description="Helical" evidence="7">
    <location>
        <begin position="211"/>
        <end position="237"/>
    </location>
</feature>
<dbReference type="HOGENOM" id="CLU_055904_0_0_1"/>
<dbReference type="GO" id="GO:0051606">
    <property type="term" value="P:detection of stimulus"/>
    <property type="evidence" value="ECO:0007669"/>
    <property type="project" value="UniProtKB-ARBA"/>
</dbReference>
<evidence type="ECO:0000313" key="8">
    <source>
        <dbReference type="EnsemblMetazoa" id="SMAR015101-PA"/>
    </source>
</evidence>
<protein>
    <recommendedName>
        <fullName evidence="10">Gustatory receptor</fullName>
    </recommendedName>
</protein>
<evidence type="ECO:0000256" key="6">
    <source>
        <dbReference type="ARBA" id="ARBA00023170"/>
    </source>
</evidence>
<sequence length="417" mass="47504">MKTLHNAITNVPRLALTTRPQNLIKMKPTSKLLIDYAVKLKSFWSIVFNMFGLAMCSDGIVSRKKKTIMCLLAILQLTILLHYIVCYINTIALESTISKFGHYSGLIINGSMSVFTLWVMHKRRISMTKLLDNSIHYLNKHTEYVKILWNHSLIPSLGLFAMTIAGTCIAVVDVFIQDNSVIRKYSAMYLLRTNLAEEDLYIARVVMSVEFVVSLLVSVGFVSITVWFFICMCHLVFYRFKCLNMKLEKILTSGEQLSSFDLAEYRKEHQLACQVTEELSCLWSPLIGFWIFGLVLNLTFDLRSFQMGTSTLFMIAYMTDIIRELWLLVSLFKAGSIVNIEAHKLAEKLVTSNISKSRSASTNEQIDYNINYVLLTERLVSTRIGINASGMFLLNASSFLHMAGTVVTYVIVLYQSR</sequence>
<feature type="transmembrane region" description="Helical" evidence="7">
    <location>
        <begin position="281"/>
        <end position="300"/>
    </location>
</feature>
<dbReference type="PANTHER" id="PTHR21421:SF29">
    <property type="entry name" value="GUSTATORY RECEPTOR 5A FOR TREHALOSE-RELATED"/>
    <property type="match status" value="1"/>
</dbReference>
<feature type="transmembrane region" description="Helical" evidence="7">
    <location>
        <begin position="102"/>
        <end position="120"/>
    </location>
</feature>
<feature type="transmembrane region" description="Helical" evidence="7">
    <location>
        <begin position="153"/>
        <end position="176"/>
    </location>
</feature>
<keyword evidence="2" id="KW-1003">Cell membrane</keyword>
<keyword evidence="9" id="KW-1185">Reference proteome</keyword>
<reference evidence="9" key="1">
    <citation type="submission" date="2011-05" db="EMBL/GenBank/DDBJ databases">
        <authorList>
            <person name="Richards S.R."/>
            <person name="Qu J."/>
            <person name="Jiang H."/>
            <person name="Jhangiani S.N."/>
            <person name="Agravi P."/>
            <person name="Goodspeed R."/>
            <person name="Gross S."/>
            <person name="Mandapat C."/>
            <person name="Jackson L."/>
            <person name="Mathew T."/>
            <person name="Pu L."/>
            <person name="Thornton R."/>
            <person name="Saada N."/>
            <person name="Wilczek-Boney K.B."/>
            <person name="Lee S."/>
            <person name="Kovar C."/>
            <person name="Wu Y."/>
            <person name="Scherer S.E."/>
            <person name="Worley K.C."/>
            <person name="Muzny D.M."/>
            <person name="Gibbs R."/>
        </authorList>
    </citation>
    <scope>NUCLEOTIDE SEQUENCE</scope>
    <source>
        <strain evidence="9">Brora</strain>
    </source>
</reference>
<name>T1JMM1_STRMM</name>
<keyword evidence="4 7" id="KW-1133">Transmembrane helix</keyword>
<accession>T1JMM1</accession>
<dbReference type="AlphaFoldDB" id="T1JMM1"/>
<reference evidence="8" key="2">
    <citation type="submission" date="2015-02" db="UniProtKB">
        <authorList>
            <consortium name="EnsemblMetazoa"/>
        </authorList>
    </citation>
    <scope>IDENTIFICATION</scope>
</reference>
<dbReference type="InterPro" id="IPR013604">
    <property type="entry name" value="7TM_chemorcpt"/>
</dbReference>
<evidence type="ECO:0000313" key="9">
    <source>
        <dbReference type="Proteomes" id="UP000014500"/>
    </source>
</evidence>
<dbReference type="EnsemblMetazoa" id="SMAR015101-RA">
    <property type="protein sequence ID" value="SMAR015101-PA"/>
    <property type="gene ID" value="SMAR015101"/>
</dbReference>
<dbReference type="Proteomes" id="UP000014500">
    <property type="component" value="Unassembled WGS sequence"/>
</dbReference>
<evidence type="ECO:0000256" key="3">
    <source>
        <dbReference type="ARBA" id="ARBA00022692"/>
    </source>
</evidence>
<proteinExistence type="predicted"/>
<evidence type="ECO:0000256" key="4">
    <source>
        <dbReference type="ARBA" id="ARBA00022989"/>
    </source>
</evidence>
<dbReference type="PhylomeDB" id="T1JMM1"/>
<dbReference type="EMBL" id="JH432114">
    <property type="status" value="NOT_ANNOTATED_CDS"/>
    <property type="molecule type" value="Genomic_DNA"/>
</dbReference>
<organism evidence="8 9">
    <name type="scientific">Strigamia maritima</name>
    <name type="common">European centipede</name>
    <name type="synonym">Geophilus maritimus</name>
    <dbReference type="NCBI Taxonomy" id="126957"/>
    <lineage>
        <taxon>Eukaryota</taxon>
        <taxon>Metazoa</taxon>
        <taxon>Ecdysozoa</taxon>
        <taxon>Arthropoda</taxon>
        <taxon>Myriapoda</taxon>
        <taxon>Chilopoda</taxon>
        <taxon>Pleurostigmophora</taxon>
        <taxon>Geophilomorpha</taxon>
        <taxon>Linotaeniidae</taxon>
        <taxon>Strigamia</taxon>
    </lineage>
</organism>
<dbReference type="GO" id="GO:0050909">
    <property type="term" value="P:sensory perception of taste"/>
    <property type="evidence" value="ECO:0007669"/>
    <property type="project" value="InterPro"/>
</dbReference>
<dbReference type="Pfam" id="PF08395">
    <property type="entry name" value="7tm_7"/>
    <property type="match status" value="1"/>
</dbReference>